<organism evidence="1 2">
    <name type="scientific">Helicobacter pylori Hp A-11</name>
    <dbReference type="NCBI Taxonomy" id="992035"/>
    <lineage>
        <taxon>Bacteria</taxon>
        <taxon>Pseudomonadati</taxon>
        <taxon>Campylobacterota</taxon>
        <taxon>Epsilonproteobacteria</taxon>
        <taxon>Campylobacterales</taxon>
        <taxon>Helicobacteraceae</taxon>
        <taxon>Helicobacter</taxon>
    </lineage>
</organism>
<evidence type="ECO:0000313" key="1">
    <source>
        <dbReference type="EMBL" id="ENH59346.1"/>
    </source>
</evidence>
<dbReference type="PATRIC" id="fig|992035.3.peg.471"/>
<gene>
    <name evidence="1" type="ORF">HPHPA11_0481</name>
</gene>
<evidence type="ECO:0000313" key="2">
    <source>
        <dbReference type="Proteomes" id="UP000012243"/>
    </source>
</evidence>
<dbReference type="EMBL" id="AOTW01000001">
    <property type="protein sequence ID" value="ENH59346.1"/>
    <property type="molecule type" value="Genomic_DNA"/>
</dbReference>
<comment type="caution">
    <text evidence="1">The sequence shown here is derived from an EMBL/GenBank/DDBJ whole genome shotgun (WGS) entry which is preliminary data.</text>
</comment>
<dbReference type="Proteomes" id="UP000012243">
    <property type="component" value="Unassembled WGS sequence"/>
</dbReference>
<dbReference type="AlphaFoldDB" id="N4TRK7"/>
<reference evidence="1 2" key="1">
    <citation type="submission" date="2013-02" db="EMBL/GenBank/DDBJ databases">
        <title>Comparative Sequence Analysis of H. pylori Isolates.</title>
        <authorList>
            <person name="Blanchard T.G."/>
            <person name="Czinn S.J."/>
            <person name="McCracken C.M."/>
            <person name="Abolude K.A."/>
            <person name="Shefchek K.S."/>
            <person name="Maroo A.M."/>
            <person name="Santana-Cruz I.S."/>
            <person name="Tallon L.J."/>
            <person name="Ficke F.W.F."/>
        </authorList>
    </citation>
    <scope>NUCLEOTIDE SEQUENCE [LARGE SCALE GENOMIC DNA]</scope>
    <source>
        <strain evidence="1 2">Hp A-11</strain>
    </source>
</reference>
<accession>N4TRK7</accession>
<sequence>MLDKIAKACYNPFALFVPFVIKKPFQKLKFLRAFTKPLLKGWLDQLFKTNSFKPYL</sequence>
<name>N4TRK7_HELPX</name>
<protein>
    <submittedName>
        <fullName evidence="1">Uncharacterized protein</fullName>
    </submittedName>
</protein>
<proteinExistence type="predicted"/>